<dbReference type="PROSITE" id="PS01031">
    <property type="entry name" value="SHSP"/>
    <property type="match status" value="1"/>
</dbReference>
<dbReference type="Proteomes" id="UP000663868">
    <property type="component" value="Unassembled WGS sequence"/>
</dbReference>
<dbReference type="InterPro" id="IPR001436">
    <property type="entry name" value="Alpha-crystallin/sHSP_animal"/>
</dbReference>
<dbReference type="PANTHER" id="PTHR45640:SF26">
    <property type="entry name" value="RE23625P"/>
    <property type="match status" value="1"/>
</dbReference>
<comment type="similarity">
    <text evidence="1 2">Belongs to the small heat shock protein (HSP20) family.</text>
</comment>
<dbReference type="Pfam" id="PF00011">
    <property type="entry name" value="HSP20"/>
    <property type="match status" value="1"/>
</dbReference>
<dbReference type="GO" id="GO:0005737">
    <property type="term" value="C:cytoplasm"/>
    <property type="evidence" value="ECO:0007669"/>
    <property type="project" value="TreeGrafter"/>
</dbReference>
<dbReference type="CDD" id="cd06526">
    <property type="entry name" value="metazoan_ACD"/>
    <property type="match status" value="1"/>
</dbReference>
<dbReference type="PANTHER" id="PTHR45640">
    <property type="entry name" value="HEAT SHOCK PROTEIN HSP-12.2-RELATED"/>
    <property type="match status" value="1"/>
</dbReference>
<evidence type="ECO:0000313" key="10">
    <source>
        <dbReference type="Proteomes" id="UP000663845"/>
    </source>
</evidence>
<dbReference type="GO" id="GO:0005634">
    <property type="term" value="C:nucleus"/>
    <property type="evidence" value="ECO:0007669"/>
    <property type="project" value="TreeGrafter"/>
</dbReference>
<dbReference type="SUPFAM" id="SSF49764">
    <property type="entry name" value="HSP20-like chaperones"/>
    <property type="match status" value="1"/>
</dbReference>
<dbReference type="Proteomes" id="UP000663860">
    <property type="component" value="Unassembled WGS sequence"/>
</dbReference>
<organism evidence="5 10">
    <name type="scientific">Adineta steineri</name>
    <dbReference type="NCBI Taxonomy" id="433720"/>
    <lineage>
        <taxon>Eukaryota</taxon>
        <taxon>Metazoa</taxon>
        <taxon>Spiralia</taxon>
        <taxon>Gnathifera</taxon>
        <taxon>Rotifera</taxon>
        <taxon>Eurotatoria</taxon>
        <taxon>Bdelloidea</taxon>
        <taxon>Adinetida</taxon>
        <taxon>Adinetidae</taxon>
        <taxon>Adineta</taxon>
    </lineage>
</organism>
<accession>A0A814XI57</accession>
<dbReference type="EMBL" id="CAJOAY010001381">
    <property type="protein sequence ID" value="CAF3835408.1"/>
    <property type="molecule type" value="Genomic_DNA"/>
</dbReference>
<dbReference type="InterPro" id="IPR008978">
    <property type="entry name" value="HSP20-like_chaperone"/>
</dbReference>
<dbReference type="EMBL" id="CAJOAZ010000297">
    <property type="protein sequence ID" value="CAF3607364.1"/>
    <property type="molecule type" value="Genomic_DNA"/>
</dbReference>
<evidence type="ECO:0000313" key="8">
    <source>
        <dbReference type="EMBL" id="CAF3607364.1"/>
    </source>
</evidence>
<evidence type="ECO:0000313" key="5">
    <source>
        <dbReference type="EMBL" id="CAF1214363.1"/>
    </source>
</evidence>
<evidence type="ECO:0000313" key="9">
    <source>
        <dbReference type="EMBL" id="CAF3835408.1"/>
    </source>
</evidence>
<evidence type="ECO:0000313" key="6">
    <source>
        <dbReference type="EMBL" id="CAF1217765.1"/>
    </source>
</evidence>
<dbReference type="GO" id="GO:0009408">
    <property type="term" value="P:response to heat"/>
    <property type="evidence" value="ECO:0007669"/>
    <property type="project" value="TreeGrafter"/>
</dbReference>
<comment type="caution">
    <text evidence="5">The sequence shown here is derived from an EMBL/GenBank/DDBJ whole genome shotgun (WGS) entry which is preliminary data.</text>
</comment>
<evidence type="ECO:0000256" key="1">
    <source>
        <dbReference type="PROSITE-ProRule" id="PRU00285"/>
    </source>
</evidence>
<dbReference type="GO" id="GO:0042026">
    <property type="term" value="P:protein refolding"/>
    <property type="evidence" value="ECO:0007669"/>
    <property type="project" value="TreeGrafter"/>
</dbReference>
<feature type="domain" description="SHSP" evidence="3">
    <location>
        <begin position="75"/>
        <end position="206"/>
    </location>
</feature>
<dbReference type="EMBL" id="CAJNOE010000442">
    <property type="protein sequence ID" value="CAF1217765.1"/>
    <property type="molecule type" value="Genomic_DNA"/>
</dbReference>
<evidence type="ECO:0000313" key="7">
    <source>
        <dbReference type="EMBL" id="CAF3560847.1"/>
    </source>
</evidence>
<dbReference type="EMBL" id="CAJNOG010000388">
    <property type="protein sequence ID" value="CAF1214363.1"/>
    <property type="molecule type" value="Genomic_DNA"/>
</dbReference>
<gene>
    <name evidence="6" type="ORF">IZO911_LOCUS29535</name>
    <name evidence="5" type="ORF">JYZ213_LOCUS27638</name>
    <name evidence="7" type="ORF">KXQ929_LOCUS3134</name>
    <name evidence="9" type="ORF">OKA104_LOCUS20558</name>
    <name evidence="8" type="ORF">OXD698_LOCUS6737</name>
    <name evidence="4" type="ORF">VCS650_LOCUS25542</name>
</gene>
<dbReference type="Proteomes" id="UP000663891">
    <property type="component" value="Unassembled WGS sequence"/>
</dbReference>
<dbReference type="EMBL" id="CAJOBB010000099">
    <property type="protein sequence ID" value="CAF3560847.1"/>
    <property type="molecule type" value="Genomic_DNA"/>
</dbReference>
<evidence type="ECO:0000259" key="3">
    <source>
        <dbReference type="PROSITE" id="PS01031"/>
    </source>
</evidence>
<reference evidence="5" key="1">
    <citation type="submission" date="2021-02" db="EMBL/GenBank/DDBJ databases">
        <authorList>
            <person name="Nowell W R."/>
        </authorList>
    </citation>
    <scope>NUCLEOTIDE SEQUENCE</scope>
</reference>
<name>A0A814XI57_9BILA</name>
<dbReference type="OrthoDB" id="1431247at2759"/>
<dbReference type="Proteomes" id="UP000663845">
    <property type="component" value="Unassembled WGS sequence"/>
</dbReference>
<dbReference type="GO" id="GO:0051082">
    <property type="term" value="F:unfolded protein binding"/>
    <property type="evidence" value="ECO:0007669"/>
    <property type="project" value="TreeGrafter"/>
</dbReference>
<protein>
    <recommendedName>
        <fullName evidence="3">SHSP domain-containing protein</fullName>
    </recommendedName>
</protein>
<dbReference type="Proteomes" id="UP000663844">
    <property type="component" value="Unassembled WGS sequence"/>
</dbReference>
<evidence type="ECO:0000313" key="4">
    <source>
        <dbReference type="EMBL" id="CAF1199572.1"/>
    </source>
</evidence>
<dbReference type="EMBL" id="CAJNON010000329">
    <property type="protein sequence ID" value="CAF1199572.1"/>
    <property type="molecule type" value="Genomic_DNA"/>
</dbReference>
<proteinExistence type="inferred from homology"/>
<dbReference type="AlphaFoldDB" id="A0A814XI57"/>
<evidence type="ECO:0000256" key="2">
    <source>
        <dbReference type="RuleBase" id="RU003616"/>
    </source>
</evidence>
<dbReference type="Gene3D" id="2.60.40.790">
    <property type="match status" value="1"/>
</dbReference>
<dbReference type="InterPro" id="IPR002068">
    <property type="entry name" value="A-crystallin/Hsp20_dom"/>
</dbReference>
<sequence>MMPFLYPTQQPTPYPILVIASQSHIEEDDEDDDEDEDEDEDIEEDYLASPMTIFSRTMPIPMTALPHFVHTDEQQIQQQPLPQTASNSDDDSRLFRLRMNVDGFQPNELNVSIRHGRLIVRGKHVVRAPPQLSQPLTSNSVINGNDDTEPDFVAKEFKRTFTIPSNVDVRKAHAQFYPQQQLLVIEIPFQNSIDPLQTGINRIRIRPMDIFLTIITILLMDRALRITYEQFMMNEQQPPPNPSSQYRNRRRVNRDIFF</sequence>
<dbReference type="Proteomes" id="UP000663881">
    <property type="component" value="Unassembled WGS sequence"/>
</dbReference>